<accession>A0A175YM51</accession>
<organism evidence="1 2">
    <name type="scientific">Daucus carota subsp. sativus</name>
    <name type="common">Carrot</name>
    <dbReference type="NCBI Taxonomy" id="79200"/>
    <lineage>
        <taxon>Eukaryota</taxon>
        <taxon>Viridiplantae</taxon>
        <taxon>Streptophyta</taxon>
        <taxon>Embryophyta</taxon>
        <taxon>Tracheophyta</taxon>
        <taxon>Spermatophyta</taxon>
        <taxon>Magnoliopsida</taxon>
        <taxon>eudicotyledons</taxon>
        <taxon>Gunneridae</taxon>
        <taxon>Pentapetalae</taxon>
        <taxon>asterids</taxon>
        <taxon>campanulids</taxon>
        <taxon>Apiales</taxon>
        <taxon>Apiaceae</taxon>
        <taxon>Apioideae</taxon>
        <taxon>Scandiceae</taxon>
        <taxon>Daucinae</taxon>
        <taxon>Daucus</taxon>
        <taxon>Daucus sect. Daucus</taxon>
    </lineage>
</organism>
<reference evidence="1" key="1">
    <citation type="journal article" date="2016" name="Nat. Genet.">
        <title>A high-quality carrot genome assembly provides new insights into carotenoid accumulation and asterid genome evolution.</title>
        <authorList>
            <person name="Iorizzo M."/>
            <person name="Ellison S."/>
            <person name="Senalik D."/>
            <person name="Zeng P."/>
            <person name="Satapoomin P."/>
            <person name="Huang J."/>
            <person name="Bowman M."/>
            <person name="Iovene M."/>
            <person name="Sanseverino W."/>
            <person name="Cavagnaro P."/>
            <person name="Yildiz M."/>
            <person name="Macko-Podgorni A."/>
            <person name="Moranska E."/>
            <person name="Grzebelus E."/>
            <person name="Grzebelus D."/>
            <person name="Ashrafi H."/>
            <person name="Zheng Z."/>
            <person name="Cheng S."/>
            <person name="Spooner D."/>
            <person name="Van Deynze A."/>
            <person name="Simon P."/>
        </authorList>
    </citation>
    <scope>NUCLEOTIDE SEQUENCE</scope>
    <source>
        <tissue evidence="1">Leaf</tissue>
    </source>
</reference>
<dbReference type="OrthoDB" id="1915303at2759"/>
<evidence type="ECO:0000313" key="1">
    <source>
        <dbReference type="EMBL" id="WOH12186.1"/>
    </source>
</evidence>
<proteinExistence type="predicted"/>
<sequence length="756" mass="85846">MGKLGCSPDGYLNDSKFSEPMPWIGIYVAAASAVCALAMSLDAVHAFRYRKFWFPCRFFSLNATTLTLIAVAVKLSVDLNTSMPRSQDQLAKLSSTVFICTIMGNFMPSLGTMENKELLMNIMALGILVITAIVNICIQLATGVIYVFWKEHIFVLFLMLVLLAILCSSALAVPSTKSYLRMKYSRIHSVTRNECLQDRDLPIVKKLREDLSKCWMMAHTCDPQFVGGRLATCTASGAFCLLSAMTLAEAVLRAHLMPWSFKFCRGKSEYEWSTTLMLVTQIIAVGVGTIAPAARWFTAIKFRCRKKLKMVCKADFEVEKYWIQKLVEWKERPLGLQKLGRRGRRFVHNLKYQTLDFCIGVQSGIVLISKLVRLISIFFVGQLLIFWYSCTRLEKLLRTQENSSCNEPESETQRRTEMNISRYVVHLQGEEGLVHLMIAQDCDATNHWFEMGVKKQPKYLIQFLEKSLYSKELKGVKEFDSDQVPCLDAEDPPNSWALPIVTLTAVAASIPNIGHQAVKKLKYSVHEALMYIRVVENNLVDPKRDIKNSREAAEIVWSGIDLLNKWLDVDLRAMAREGKHQKDILEELSDIAKNKFKEVKRTELNKCLMEAPSKWPVNAIAANSMYRICQTILQDYQFKAGGNDEILFEKLSVMISDIISACLTNLKDVITKHCNCSSIENKEENVRHDVLLLGQTEKIVKNLELIPTPGLTPDVRAHIDRWRNFSKCKSILDYSSTCTDMSSDSFTLSDMHISIE</sequence>
<dbReference type="KEGG" id="dcr:108198319"/>
<dbReference type="PANTHER" id="PTHR35307">
    <property type="entry name" value="PROTEIN, PUTATIVE-RELATED"/>
    <property type="match status" value="1"/>
</dbReference>
<gene>
    <name evidence="1" type="ORF">DCAR_0831685</name>
</gene>
<protein>
    <submittedName>
        <fullName evidence="1">Uncharacterized protein</fullName>
    </submittedName>
</protein>
<name>A0A175YM51_DAUCS</name>
<dbReference type="Proteomes" id="UP000077755">
    <property type="component" value="Chromosome 8"/>
</dbReference>
<reference evidence="1" key="2">
    <citation type="submission" date="2022-03" db="EMBL/GenBank/DDBJ databases">
        <title>Draft title - Genomic analysis of global carrot germplasm unveils the trajectory of domestication and the origin of high carotenoid orange carrot.</title>
        <authorList>
            <person name="Iorizzo M."/>
            <person name="Ellison S."/>
            <person name="Senalik D."/>
            <person name="Macko-Podgorni A."/>
            <person name="Grzebelus D."/>
            <person name="Bostan H."/>
            <person name="Rolling W."/>
            <person name="Curaba J."/>
            <person name="Simon P."/>
        </authorList>
    </citation>
    <scope>NUCLEOTIDE SEQUENCE</scope>
    <source>
        <tissue evidence="1">Leaf</tissue>
    </source>
</reference>
<dbReference type="EMBL" id="CP093350">
    <property type="protein sequence ID" value="WOH12186.1"/>
    <property type="molecule type" value="Genomic_DNA"/>
</dbReference>
<dbReference type="PANTHER" id="PTHR35307:SF3">
    <property type="entry name" value="DUF4220 DOMAIN-CONTAINING PROTEIN"/>
    <property type="match status" value="1"/>
</dbReference>
<dbReference type="OMA" id="ATDHWIE"/>
<dbReference type="AlphaFoldDB" id="A0A175YM51"/>
<keyword evidence="2" id="KW-1185">Reference proteome</keyword>
<evidence type="ECO:0000313" key="2">
    <source>
        <dbReference type="Proteomes" id="UP000077755"/>
    </source>
</evidence>
<dbReference type="Gramene" id="KZM84796">
    <property type="protein sequence ID" value="KZM84796"/>
    <property type="gene ID" value="DCAR_027782"/>
</dbReference>